<proteinExistence type="predicted"/>
<reference evidence="3" key="1">
    <citation type="journal article" date="2020" name="Mol. Plant Microbe">
        <title>Rhizobial microsymbionts of the narrowly endemic Oxytropis species growing in Kamchatka are characterized by significant genetic diversity and possess a set of genes that are associated with T3SS and T6SS secretion systems and can affect the development of symbiosis.</title>
        <authorList>
            <person name="Safronova V."/>
            <person name="Guro P."/>
            <person name="Sazanova A."/>
            <person name="Kuznetsova I."/>
            <person name="Belimov A."/>
            <person name="Yakubov V."/>
            <person name="Chirak E."/>
            <person name="Afonin A."/>
            <person name="Gogolev Y."/>
            <person name="Andronov E."/>
            <person name="Tikhonovich I."/>
        </authorList>
    </citation>
    <scope>NUCLEOTIDE SEQUENCE [LARGE SCALE GENOMIC DNA]</scope>
    <source>
        <strain evidence="3">581</strain>
    </source>
</reference>
<evidence type="ECO:0000313" key="3">
    <source>
        <dbReference type="Proteomes" id="UP000515291"/>
    </source>
</evidence>
<feature type="transmembrane region" description="Helical" evidence="1">
    <location>
        <begin position="165"/>
        <end position="187"/>
    </location>
</feature>
<protein>
    <submittedName>
        <fullName evidence="2">Uncharacterized protein</fullName>
    </submittedName>
</protein>
<feature type="transmembrane region" description="Helical" evidence="1">
    <location>
        <begin position="65"/>
        <end position="90"/>
    </location>
</feature>
<feature type="transmembrane region" description="Helical" evidence="1">
    <location>
        <begin position="96"/>
        <end position="116"/>
    </location>
</feature>
<name>A0A7G6U186_9BRAD</name>
<dbReference type="AlphaFoldDB" id="A0A7G6U186"/>
<evidence type="ECO:0000313" key="2">
    <source>
        <dbReference type="EMBL" id="QND72768.1"/>
    </source>
</evidence>
<feature type="transmembrane region" description="Helical" evidence="1">
    <location>
        <begin position="123"/>
        <end position="145"/>
    </location>
</feature>
<dbReference type="KEGG" id="trb:HB776_17140"/>
<keyword evidence="1" id="KW-0472">Membrane</keyword>
<gene>
    <name evidence="2" type="ORF">HB776_17140</name>
</gene>
<organism evidence="2 3">
    <name type="scientific">Tardiphaga robiniae</name>
    <dbReference type="NCBI Taxonomy" id="943830"/>
    <lineage>
        <taxon>Bacteria</taxon>
        <taxon>Pseudomonadati</taxon>
        <taxon>Pseudomonadota</taxon>
        <taxon>Alphaproteobacteria</taxon>
        <taxon>Hyphomicrobiales</taxon>
        <taxon>Nitrobacteraceae</taxon>
        <taxon>Tardiphaga</taxon>
    </lineage>
</organism>
<dbReference type="Proteomes" id="UP000515291">
    <property type="component" value="Chromosome"/>
</dbReference>
<dbReference type="EMBL" id="CP050292">
    <property type="protein sequence ID" value="QND72768.1"/>
    <property type="molecule type" value="Genomic_DNA"/>
</dbReference>
<sequence length="255" mass="27252">MECPFCTETIRDEAIACKNCSRDLRFVRPILLEVQDLVSEIDNLTHALDRAEVALARLTSPLRYYVIHFAVYVLLPAVLLVAAHIVITIVLNVAPLYLRLASIVIPLLFGIASMPFNKLGPLGAWLVGLITAILSVGCMLVVTGINDSVPIVPASVVEWREVGEYVASISLAFLSGNVLGMVIFRILPNTLAQGGKPNAIAFKAARLLGEHVGGEQMRRRARLIQEFAQTAGPLLGAGAGVAGSLYTGLKGVIGS</sequence>
<accession>A0A7G6U186</accession>
<dbReference type="RefSeq" id="WP_120286831.1">
    <property type="nucleotide sequence ID" value="NZ_CP050292.1"/>
</dbReference>
<keyword evidence="1" id="KW-0812">Transmembrane</keyword>
<keyword evidence="1" id="KW-1133">Transmembrane helix</keyword>
<evidence type="ECO:0000256" key="1">
    <source>
        <dbReference type="SAM" id="Phobius"/>
    </source>
</evidence>